<dbReference type="GO" id="GO:0005663">
    <property type="term" value="C:DNA replication factor C complex"/>
    <property type="evidence" value="ECO:0007669"/>
    <property type="project" value="InterPro"/>
</dbReference>
<evidence type="ECO:0000256" key="2">
    <source>
        <dbReference type="ARBA" id="ARBA00006116"/>
    </source>
</evidence>
<keyword evidence="7" id="KW-0175">Coiled coil</keyword>
<feature type="compositionally biased region" description="Basic and acidic residues" evidence="8">
    <location>
        <begin position="666"/>
        <end position="687"/>
    </location>
</feature>
<dbReference type="SUPFAM" id="SSF52113">
    <property type="entry name" value="BRCT domain"/>
    <property type="match status" value="1"/>
</dbReference>
<dbReference type="SUPFAM" id="SSF52540">
    <property type="entry name" value="P-loop containing nucleoside triphosphate hydrolases"/>
    <property type="match status" value="1"/>
</dbReference>
<evidence type="ECO:0000256" key="6">
    <source>
        <dbReference type="ARBA" id="ARBA00023242"/>
    </source>
</evidence>
<reference evidence="10" key="2">
    <citation type="journal article" date="2007" name="Science">
        <title>Draft genome sequence of the sexually transmitted pathogen Trichomonas vaginalis.</title>
        <authorList>
            <person name="Carlton J.M."/>
            <person name="Hirt R.P."/>
            <person name="Silva J.C."/>
            <person name="Delcher A.L."/>
            <person name="Schatz M."/>
            <person name="Zhao Q."/>
            <person name="Wortman J.R."/>
            <person name="Bidwell S.L."/>
            <person name="Alsmark U.C.M."/>
            <person name="Besteiro S."/>
            <person name="Sicheritz-Ponten T."/>
            <person name="Noel C.J."/>
            <person name="Dacks J.B."/>
            <person name="Foster P.G."/>
            <person name="Simillion C."/>
            <person name="Van de Peer Y."/>
            <person name="Miranda-Saavedra D."/>
            <person name="Barton G.J."/>
            <person name="Westrop G.D."/>
            <person name="Mueller S."/>
            <person name="Dessi D."/>
            <person name="Fiori P.L."/>
            <person name="Ren Q."/>
            <person name="Paulsen I."/>
            <person name="Zhang H."/>
            <person name="Bastida-Corcuera F.D."/>
            <person name="Simoes-Barbosa A."/>
            <person name="Brown M.T."/>
            <person name="Hayes R.D."/>
            <person name="Mukherjee M."/>
            <person name="Okumura C.Y."/>
            <person name="Schneider R."/>
            <person name="Smith A.J."/>
            <person name="Vanacova S."/>
            <person name="Villalvazo M."/>
            <person name="Haas B.J."/>
            <person name="Pertea M."/>
            <person name="Feldblyum T.V."/>
            <person name="Utterback T.R."/>
            <person name="Shu C.L."/>
            <person name="Osoegawa K."/>
            <person name="de Jong P.J."/>
            <person name="Hrdy I."/>
            <person name="Horvathova L."/>
            <person name="Zubacova Z."/>
            <person name="Dolezal P."/>
            <person name="Malik S.B."/>
            <person name="Logsdon J.M. Jr."/>
            <person name="Henze K."/>
            <person name="Gupta A."/>
            <person name="Wang C.C."/>
            <person name="Dunne R.L."/>
            <person name="Upcroft J.A."/>
            <person name="Upcroft P."/>
            <person name="White O."/>
            <person name="Salzberg S.L."/>
            <person name="Tang P."/>
            <person name="Chiu C.-H."/>
            <person name="Lee Y.-S."/>
            <person name="Embley T.M."/>
            <person name="Coombs G.H."/>
            <person name="Mottram J.C."/>
            <person name="Tachezy J."/>
            <person name="Fraser-Liggett C.M."/>
            <person name="Johnson P.J."/>
        </authorList>
    </citation>
    <scope>NUCLEOTIDE SEQUENCE [LARGE SCALE GENOMIC DNA]</scope>
    <source>
        <strain evidence="10">G3</strain>
    </source>
</reference>
<dbReference type="GO" id="GO:0016887">
    <property type="term" value="F:ATP hydrolysis activity"/>
    <property type="evidence" value="ECO:0007669"/>
    <property type="project" value="InterPro"/>
</dbReference>
<dbReference type="SMR" id="A2DH92"/>
<dbReference type="Gene3D" id="1.10.8.60">
    <property type="match status" value="1"/>
</dbReference>
<dbReference type="InterPro" id="IPR047854">
    <property type="entry name" value="RFC_lid"/>
</dbReference>
<dbReference type="PANTHER" id="PTHR23389:SF6">
    <property type="entry name" value="REPLICATION FACTOR C SUBUNIT 1"/>
    <property type="match status" value="1"/>
</dbReference>
<dbReference type="InterPro" id="IPR001357">
    <property type="entry name" value="BRCT_dom"/>
</dbReference>
<dbReference type="CDD" id="cd18140">
    <property type="entry name" value="HLD_clamp_RFC"/>
    <property type="match status" value="1"/>
</dbReference>
<evidence type="ECO:0000256" key="3">
    <source>
        <dbReference type="ARBA" id="ARBA00022705"/>
    </source>
</evidence>
<organism evidence="10 11">
    <name type="scientific">Trichomonas vaginalis (strain ATCC PRA-98 / G3)</name>
    <dbReference type="NCBI Taxonomy" id="412133"/>
    <lineage>
        <taxon>Eukaryota</taxon>
        <taxon>Metamonada</taxon>
        <taxon>Parabasalia</taxon>
        <taxon>Trichomonadida</taxon>
        <taxon>Trichomonadidae</taxon>
        <taxon>Trichomonas</taxon>
    </lineage>
</organism>
<dbReference type="GO" id="GO:0003689">
    <property type="term" value="F:DNA clamp loader activity"/>
    <property type="evidence" value="ECO:0007669"/>
    <property type="project" value="InterPro"/>
</dbReference>
<dbReference type="Gene3D" id="1.20.272.10">
    <property type="match status" value="1"/>
</dbReference>
<feature type="coiled-coil region" evidence="7">
    <location>
        <begin position="135"/>
        <end position="172"/>
    </location>
</feature>
<dbReference type="VEuPathDB" id="TrichDB:TVAG_021100"/>
<dbReference type="OrthoDB" id="446168at2759"/>
<evidence type="ECO:0000256" key="5">
    <source>
        <dbReference type="ARBA" id="ARBA00022840"/>
    </source>
</evidence>
<dbReference type="InterPro" id="IPR013725">
    <property type="entry name" value="DNA_replication_fac_RFC1_C"/>
</dbReference>
<dbReference type="Proteomes" id="UP000001542">
    <property type="component" value="Unassembled WGS sequence"/>
</dbReference>
<dbReference type="Gene3D" id="3.40.50.10190">
    <property type="entry name" value="BRCT domain"/>
    <property type="match status" value="1"/>
</dbReference>
<feature type="compositionally biased region" description="Basic residues" evidence="8">
    <location>
        <begin position="633"/>
        <end position="648"/>
    </location>
</feature>
<dbReference type="Pfam" id="PF00533">
    <property type="entry name" value="BRCT"/>
    <property type="match status" value="1"/>
</dbReference>
<evidence type="ECO:0000313" key="10">
    <source>
        <dbReference type="EMBL" id="EAY20165.1"/>
    </source>
</evidence>
<keyword evidence="11" id="KW-1185">Reference proteome</keyword>
<dbReference type="KEGG" id="tva:5465701"/>
<dbReference type="SMART" id="SM00292">
    <property type="entry name" value="BRCT"/>
    <property type="match status" value="1"/>
</dbReference>
<dbReference type="GO" id="GO:0005524">
    <property type="term" value="F:ATP binding"/>
    <property type="evidence" value="ECO:0007669"/>
    <property type="project" value="UniProtKB-KW"/>
</dbReference>
<dbReference type="GO" id="GO:0005634">
    <property type="term" value="C:nucleus"/>
    <property type="evidence" value="ECO:0000318"/>
    <property type="project" value="GO_Central"/>
</dbReference>
<comment type="subcellular location">
    <subcellularLocation>
        <location evidence="1">Nucleus</location>
    </subcellularLocation>
</comment>
<dbReference type="GO" id="GO:0006260">
    <property type="term" value="P:DNA replication"/>
    <property type="evidence" value="ECO:0007669"/>
    <property type="project" value="UniProtKB-KW"/>
</dbReference>
<protein>
    <submittedName>
        <fullName evidence="10">Transcription factor, putative</fullName>
    </submittedName>
</protein>
<dbReference type="GO" id="GO:0003677">
    <property type="term" value="F:DNA binding"/>
    <property type="evidence" value="ECO:0000318"/>
    <property type="project" value="GO_Central"/>
</dbReference>
<dbReference type="OMA" id="SKERWCD"/>
<evidence type="ECO:0000259" key="9">
    <source>
        <dbReference type="PROSITE" id="PS50172"/>
    </source>
</evidence>
<dbReference type="STRING" id="5722.A2DH92"/>
<dbReference type="Pfam" id="PF08519">
    <property type="entry name" value="RFC1"/>
    <property type="match status" value="1"/>
</dbReference>
<dbReference type="CDD" id="cd00009">
    <property type="entry name" value="AAA"/>
    <property type="match status" value="1"/>
</dbReference>
<dbReference type="FunCoup" id="A2DH92">
    <property type="interactions" value="795"/>
</dbReference>
<dbReference type="SUPFAM" id="SSF48019">
    <property type="entry name" value="post-AAA+ oligomerization domain-like"/>
    <property type="match status" value="1"/>
</dbReference>
<feature type="region of interest" description="Disordered" evidence="8">
    <location>
        <begin position="613"/>
        <end position="687"/>
    </location>
</feature>
<dbReference type="Pfam" id="PF00004">
    <property type="entry name" value="AAA"/>
    <property type="match status" value="1"/>
</dbReference>
<dbReference type="InterPro" id="IPR027417">
    <property type="entry name" value="P-loop_NTPase"/>
</dbReference>
<dbReference type="EMBL" id="DS113200">
    <property type="protein sequence ID" value="EAY20165.1"/>
    <property type="molecule type" value="Genomic_DNA"/>
</dbReference>
<dbReference type="Gene3D" id="3.40.50.300">
    <property type="entry name" value="P-loop containing nucleotide triphosphate hydrolases"/>
    <property type="match status" value="1"/>
</dbReference>
<gene>
    <name evidence="10" type="ORF">TVAG_021100</name>
</gene>
<dbReference type="FunFam" id="3.40.50.10190:FF:000001">
    <property type="entry name" value="Replication factor C subunit 1"/>
    <property type="match status" value="1"/>
</dbReference>
<proteinExistence type="inferred from homology"/>
<evidence type="ECO:0000313" key="11">
    <source>
        <dbReference type="Proteomes" id="UP000001542"/>
    </source>
</evidence>
<dbReference type="InterPro" id="IPR036420">
    <property type="entry name" value="BRCT_dom_sf"/>
</dbReference>
<dbReference type="InParanoid" id="A2DH92"/>
<dbReference type="SMART" id="SM00382">
    <property type="entry name" value="AAA"/>
    <property type="match status" value="1"/>
</dbReference>
<dbReference type="PANTHER" id="PTHR23389">
    <property type="entry name" value="CHROMOSOME TRANSMISSION FIDELITY FACTOR 18"/>
    <property type="match status" value="1"/>
</dbReference>
<feature type="compositionally biased region" description="Basic residues" evidence="8">
    <location>
        <begin position="656"/>
        <end position="665"/>
    </location>
</feature>
<dbReference type="RefSeq" id="XP_001581151.1">
    <property type="nucleotide sequence ID" value="XM_001581101.1"/>
</dbReference>
<dbReference type="PROSITE" id="PS50172">
    <property type="entry name" value="BRCT"/>
    <property type="match status" value="1"/>
</dbReference>
<dbReference type="eggNOG" id="KOG1968">
    <property type="taxonomic scope" value="Eukaryota"/>
</dbReference>
<evidence type="ECO:0000256" key="1">
    <source>
        <dbReference type="ARBA" id="ARBA00004123"/>
    </source>
</evidence>
<dbReference type="InterPro" id="IPR003959">
    <property type="entry name" value="ATPase_AAA_core"/>
</dbReference>
<reference evidence="10" key="1">
    <citation type="submission" date="2006-10" db="EMBL/GenBank/DDBJ databases">
        <authorList>
            <person name="Amadeo P."/>
            <person name="Zhao Q."/>
            <person name="Wortman J."/>
            <person name="Fraser-Liggett C."/>
            <person name="Carlton J."/>
        </authorList>
    </citation>
    <scope>NUCLEOTIDE SEQUENCE</scope>
    <source>
        <strain evidence="10">G3</strain>
    </source>
</reference>
<dbReference type="InterPro" id="IPR003593">
    <property type="entry name" value="AAA+_ATPase"/>
</dbReference>
<comment type="similarity">
    <text evidence="2">Belongs to the activator 1 large subunit family.</text>
</comment>
<dbReference type="Pfam" id="PF21960">
    <property type="entry name" value="RCF1-5-like_lid"/>
    <property type="match status" value="1"/>
</dbReference>
<feature type="compositionally biased region" description="Basic and acidic residues" evidence="8">
    <location>
        <begin position="616"/>
        <end position="627"/>
    </location>
</feature>
<evidence type="ECO:0000256" key="8">
    <source>
        <dbReference type="SAM" id="MobiDB-lite"/>
    </source>
</evidence>
<keyword evidence="4" id="KW-0547">Nucleotide-binding</keyword>
<keyword evidence="5" id="KW-0067">ATP-binding</keyword>
<accession>A2DH92</accession>
<dbReference type="AlphaFoldDB" id="A2DH92"/>
<evidence type="ECO:0000256" key="4">
    <source>
        <dbReference type="ARBA" id="ARBA00022741"/>
    </source>
</evidence>
<dbReference type="InterPro" id="IPR008921">
    <property type="entry name" value="DNA_pol3_clamp-load_cplx_C"/>
</dbReference>
<keyword evidence="6" id="KW-0539">Nucleus</keyword>
<name>A2DH92_TRIV3</name>
<evidence type="ECO:0000256" key="7">
    <source>
        <dbReference type="SAM" id="Coils"/>
    </source>
</evidence>
<sequence>MPPKVAKVDLRPFPKRDENFTINAGFQYGKGDNPPLYGQKVIPVGKPNCLLGNTFVPTGTMVSLKREQVKDLITKYGGKVTSSISGKTDCVVVGCIEVGPKKIQTCREKNIPTIDEDGLFYLIARSDPEKNKDFIKKFENQQAGVIEEIEEKKEAQEEIKHEETIKENIKEKKEQNKKYLNFAEKYRPSDLKDFIGAVGAKNQLREYLSKFPNVKNKIALISGDQGCGKTTLAHLMASSLGFHCNELNASDVRTKGEIQNFLDVTTSGCIETSKKKGLGKECLIFDEIDGMGAGDRGGISAIASLAKTTKIPIICITTGKSDKKFDPLLKICESINIPKIERGLMCNKLITVAKSEGINISQKSIQSIAERANGDLRYALNSLEFWSASDNGFEKAKSVDNAVDGTRFILSMHTSFEDKFNCAFADDAMPLYVQYNLHAPQGNRESALDYADALDATCFGEIVERELKETQNYSLSTPSNYLSCVLPTMISKNKMEPKLLSAQMPKIMMTYSKKSKLERIKQDIASSFKINDSDVYSTAQNAMMRIGELSKNEKYDLASKFMFDSNISLENVEDFNEFINIGKKNDFKLQKDLKKSYLAQHSEYDPLIVQTHGKKVKLEESKKKEKDEDGESKKKHKDEKKEKKSKGEKKKDEKKKEKHEKKHEKKEKDEKKHDKKEKDEKKKKDKK</sequence>
<dbReference type="VEuPathDB" id="TrichDB:TVAGG3_0677490"/>
<keyword evidence="3" id="KW-0235">DNA replication</keyword>
<feature type="domain" description="BRCT" evidence="9">
    <location>
        <begin position="45"/>
        <end position="136"/>
    </location>
</feature>